<feature type="non-terminal residue" evidence="1">
    <location>
        <position position="1"/>
    </location>
</feature>
<evidence type="ECO:0000313" key="2">
    <source>
        <dbReference type="Proteomes" id="UP000606786"/>
    </source>
</evidence>
<dbReference type="Proteomes" id="UP000606786">
    <property type="component" value="Unassembled WGS sequence"/>
</dbReference>
<comment type="caution">
    <text evidence="1">The sequence shown here is derived from an EMBL/GenBank/DDBJ whole genome shotgun (WGS) entry which is preliminary data.</text>
</comment>
<reference evidence="1" key="1">
    <citation type="submission" date="2020-11" db="EMBL/GenBank/DDBJ databases">
        <authorList>
            <person name="Whitehead M."/>
        </authorList>
    </citation>
    <scope>NUCLEOTIDE SEQUENCE</scope>
    <source>
        <strain evidence="1">EGII</strain>
    </source>
</reference>
<evidence type="ECO:0000313" key="1">
    <source>
        <dbReference type="EMBL" id="CAD6995749.1"/>
    </source>
</evidence>
<protein>
    <submittedName>
        <fullName evidence="1">(Mediterranean fruit fly) hypothetical protein</fullName>
    </submittedName>
</protein>
<keyword evidence="2" id="KW-1185">Reference proteome</keyword>
<gene>
    <name evidence="1" type="ORF">CCAP1982_LOCUS4453</name>
</gene>
<dbReference type="AlphaFoldDB" id="A0A811UA47"/>
<proteinExistence type="predicted"/>
<feature type="non-terminal residue" evidence="1">
    <location>
        <position position="66"/>
    </location>
</feature>
<dbReference type="EMBL" id="CAJHJT010000001">
    <property type="protein sequence ID" value="CAD6995749.1"/>
    <property type="molecule type" value="Genomic_DNA"/>
</dbReference>
<organism evidence="1 2">
    <name type="scientific">Ceratitis capitata</name>
    <name type="common">Mediterranean fruit fly</name>
    <name type="synonym">Tephritis capitata</name>
    <dbReference type="NCBI Taxonomy" id="7213"/>
    <lineage>
        <taxon>Eukaryota</taxon>
        <taxon>Metazoa</taxon>
        <taxon>Ecdysozoa</taxon>
        <taxon>Arthropoda</taxon>
        <taxon>Hexapoda</taxon>
        <taxon>Insecta</taxon>
        <taxon>Pterygota</taxon>
        <taxon>Neoptera</taxon>
        <taxon>Endopterygota</taxon>
        <taxon>Diptera</taxon>
        <taxon>Brachycera</taxon>
        <taxon>Muscomorpha</taxon>
        <taxon>Tephritoidea</taxon>
        <taxon>Tephritidae</taxon>
        <taxon>Ceratitis</taxon>
        <taxon>Ceratitis</taxon>
    </lineage>
</organism>
<name>A0A811UA47_CERCA</name>
<accession>A0A811UA47</accession>
<sequence>DFELRPLRSHVGSRADGQLAKKPLTCCLPPKPTKTGENVNLQRREKSTATTTAKTTKTKLPSFVLL</sequence>